<name>A0SZ43_9BURK</name>
<dbReference type="GO" id="GO:0022857">
    <property type="term" value="F:transmembrane transporter activity"/>
    <property type="evidence" value="ECO:0007669"/>
    <property type="project" value="InterPro"/>
</dbReference>
<feature type="transmembrane region" description="Helical" evidence="6">
    <location>
        <begin position="215"/>
        <end position="235"/>
    </location>
</feature>
<protein>
    <submittedName>
        <fullName evidence="8">Putative major facilitator superfamily transporter</fullName>
    </submittedName>
</protein>
<dbReference type="InterPro" id="IPR020846">
    <property type="entry name" value="MFS_dom"/>
</dbReference>
<accession>A0SZ43</accession>
<evidence type="ECO:0000256" key="6">
    <source>
        <dbReference type="SAM" id="Phobius"/>
    </source>
</evidence>
<dbReference type="Gene3D" id="1.20.1720.10">
    <property type="entry name" value="Multidrug resistance protein D"/>
    <property type="match status" value="1"/>
</dbReference>
<feature type="transmembrane region" description="Helical" evidence="6">
    <location>
        <begin position="121"/>
        <end position="141"/>
    </location>
</feature>
<feature type="transmembrane region" description="Helical" evidence="6">
    <location>
        <begin position="402"/>
        <end position="422"/>
    </location>
</feature>
<keyword evidence="3 6" id="KW-0812">Transmembrane</keyword>
<feature type="transmembrane region" description="Helical" evidence="6">
    <location>
        <begin position="153"/>
        <end position="172"/>
    </location>
</feature>
<feature type="transmembrane region" description="Helical" evidence="6">
    <location>
        <begin position="178"/>
        <end position="203"/>
    </location>
</feature>
<feature type="transmembrane region" description="Helical" evidence="6">
    <location>
        <begin position="273"/>
        <end position="291"/>
    </location>
</feature>
<feature type="transmembrane region" description="Helical" evidence="6">
    <location>
        <begin position="85"/>
        <end position="109"/>
    </location>
</feature>
<comment type="subcellular location">
    <subcellularLocation>
        <location evidence="1">Membrane</location>
        <topology evidence="1">Multi-pass membrane protein</topology>
    </subcellularLocation>
</comment>
<dbReference type="PRINTS" id="PR01036">
    <property type="entry name" value="TCRTETB"/>
</dbReference>
<reference evidence="8" key="1">
    <citation type="journal article" date="2010" name="DNA Cell Biol.">
        <title>Psychrotrophic strain of Janthinobacterium lividum from a cold Alaskan soil produces prodigiosin.</title>
        <authorList>
            <person name="Schloss P.D."/>
            <person name="Allen H.K."/>
            <person name="Klimowicz A.K."/>
            <person name="Mlot C."/>
            <person name="Gross J."/>
            <person name="Savengsuksa S."/>
            <person name="McEllin J."/>
            <person name="Clardy J."/>
            <person name="Ruess R.W."/>
            <person name="Handelsman J."/>
        </authorList>
    </citation>
    <scope>NUCLEOTIDE SEQUENCE</scope>
    <source>
        <strain evidence="8">BP01</strain>
    </source>
</reference>
<evidence type="ECO:0000259" key="7">
    <source>
        <dbReference type="PROSITE" id="PS50850"/>
    </source>
</evidence>
<evidence type="ECO:0000313" key="8">
    <source>
        <dbReference type="EMBL" id="ABK64091.1"/>
    </source>
</evidence>
<feature type="domain" description="Major facilitator superfamily (MFS) profile" evidence="7">
    <location>
        <begin position="87"/>
        <end position="522"/>
    </location>
</feature>
<dbReference type="Gene3D" id="1.20.1250.20">
    <property type="entry name" value="MFS general substrate transporter like domains"/>
    <property type="match status" value="1"/>
</dbReference>
<evidence type="ECO:0000256" key="2">
    <source>
        <dbReference type="ARBA" id="ARBA00022448"/>
    </source>
</evidence>
<dbReference type="EMBL" id="EF063592">
    <property type="protein sequence ID" value="ABK64091.1"/>
    <property type="molecule type" value="Genomic_DNA"/>
</dbReference>
<dbReference type="AlphaFoldDB" id="A0SZ43"/>
<feature type="transmembrane region" description="Helical" evidence="6">
    <location>
        <begin position="297"/>
        <end position="317"/>
    </location>
</feature>
<feature type="transmembrane region" description="Helical" evidence="6">
    <location>
        <begin position="337"/>
        <end position="363"/>
    </location>
</feature>
<keyword evidence="4 6" id="KW-1133">Transmembrane helix</keyword>
<dbReference type="CDD" id="cd17321">
    <property type="entry name" value="MFS_MMR_MDR_like"/>
    <property type="match status" value="1"/>
</dbReference>
<dbReference type="InterPro" id="IPR011701">
    <property type="entry name" value="MFS"/>
</dbReference>
<keyword evidence="2" id="KW-0813">Transport</keyword>
<evidence type="ECO:0000256" key="3">
    <source>
        <dbReference type="ARBA" id="ARBA00022692"/>
    </source>
</evidence>
<feature type="transmembrane region" description="Helical" evidence="6">
    <location>
        <begin position="497"/>
        <end position="520"/>
    </location>
</feature>
<dbReference type="PANTHER" id="PTHR42718">
    <property type="entry name" value="MAJOR FACILITATOR SUPERFAMILY MULTIDRUG TRANSPORTER MFSC"/>
    <property type="match status" value="1"/>
</dbReference>
<dbReference type="PANTHER" id="PTHR42718:SF9">
    <property type="entry name" value="MAJOR FACILITATOR SUPERFAMILY MULTIDRUG TRANSPORTER MFSC"/>
    <property type="match status" value="1"/>
</dbReference>
<evidence type="ECO:0000256" key="5">
    <source>
        <dbReference type="ARBA" id="ARBA00023136"/>
    </source>
</evidence>
<dbReference type="PROSITE" id="PS50850">
    <property type="entry name" value="MFS"/>
    <property type="match status" value="1"/>
</dbReference>
<feature type="transmembrane region" description="Helical" evidence="6">
    <location>
        <begin position="241"/>
        <end position="261"/>
    </location>
</feature>
<sequence>MKSTPANCASVIRKILALSTARSDGHCLPGRVLPSMLVSCLRRGVALDRQDEQAMRNMMKQKNRGQARAQPFLVGEDGLPPGARLWAMLALAIGVGMASLDTAIANTALPAIASELHTTPAASVWIVNVYQLAMVATLLPFSALGEIAGYRRVFISGMFLFTLASLACALAWSLPSLVVARLFQGVGASAMMSVNTALLRALYPKHLLGRAFGNNALVVAVAFAIGPTAASLILATASWPWLFAINVPLGVAGFFLASRMLPATKLSGHTLDARTALYNVGAFGLLILLFGDAAHHAALSTLLPELVAVVIFFVLLLRRQTGHAAPMLPIDLFRRPLFLLSSLTAICTFAAQGLAFVSLPFYFEVTLGRSPVETGFLMTPWAVLVAVMAPVAGRLSDRYSPGVLGGIGLAALAGGLLTLVWIPTHPSVLDIGWRMALCGIGFGFFQAPNLKAIMGSAPPERAGGASGVVATSRLIGQATGAALVAYCFTVSAAKGTTYALCLAAGFAAVASIASFSRLVVAQPAWLQGKGR</sequence>
<evidence type="ECO:0000256" key="4">
    <source>
        <dbReference type="ARBA" id="ARBA00022989"/>
    </source>
</evidence>
<keyword evidence="5 6" id="KW-0472">Membrane</keyword>
<feature type="transmembrane region" description="Helical" evidence="6">
    <location>
        <begin position="375"/>
        <end position="395"/>
    </location>
</feature>
<proteinExistence type="predicted"/>
<dbReference type="SUPFAM" id="SSF103473">
    <property type="entry name" value="MFS general substrate transporter"/>
    <property type="match status" value="1"/>
</dbReference>
<feature type="transmembrane region" description="Helical" evidence="6">
    <location>
        <begin position="474"/>
        <end position="491"/>
    </location>
</feature>
<dbReference type="Pfam" id="PF07690">
    <property type="entry name" value="MFS_1"/>
    <property type="match status" value="1"/>
</dbReference>
<evidence type="ECO:0000256" key="1">
    <source>
        <dbReference type="ARBA" id="ARBA00004141"/>
    </source>
</evidence>
<dbReference type="InterPro" id="IPR036259">
    <property type="entry name" value="MFS_trans_sf"/>
</dbReference>
<organism evidence="8">
    <name type="scientific">Janthinobacterium lividum</name>
    <dbReference type="NCBI Taxonomy" id="29581"/>
    <lineage>
        <taxon>Bacteria</taxon>
        <taxon>Pseudomonadati</taxon>
        <taxon>Pseudomonadota</taxon>
        <taxon>Betaproteobacteria</taxon>
        <taxon>Burkholderiales</taxon>
        <taxon>Oxalobacteraceae</taxon>
        <taxon>Janthinobacterium</taxon>
    </lineage>
</organism>
<dbReference type="GO" id="GO:0016020">
    <property type="term" value="C:membrane"/>
    <property type="evidence" value="ECO:0007669"/>
    <property type="project" value="UniProtKB-SubCell"/>
</dbReference>